<organism evidence="7 8">
    <name type="scientific">Thamnocephalis sphaerospora</name>
    <dbReference type="NCBI Taxonomy" id="78915"/>
    <lineage>
        <taxon>Eukaryota</taxon>
        <taxon>Fungi</taxon>
        <taxon>Fungi incertae sedis</taxon>
        <taxon>Zoopagomycota</taxon>
        <taxon>Zoopagomycotina</taxon>
        <taxon>Zoopagomycetes</taxon>
        <taxon>Zoopagales</taxon>
        <taxon>Sigmoideomycetaceae</taxon>
        <taxon>Thamnocephalis</taxon>
    </lineage>
</organism>
<dbReference type="GO" id="GO:0044183">
    <property type="term" value="F:protein folding chaperone"/>
    <property type="evidence" value="ECO:0007669"/>
    <property type="project" value="InterPro"/>
</dbReference>
<dbReference type="AlphaFoldDB" id="A0A4P9XPQ7"/>
<feature type="transmembrane region" description="Helical" evidence="6">
    <location>
        <begin position="78"/>
        <end position="98"/>
    </location>
</feature>
<protein>
    <recommendedName>
        <fullName evidence="9">Protein Asterix</fullName>
    </recommendedName>
</protein>
<evidence type="ECO:0000313" key="8">
    <source>
        <dbReference type="Proteomes" id="UP000271241"/>
    </source>
</evidence>
<reference evidence="8" key="1">
    <citation type="journal article" date="2018" name="Nat. Microbiol.">
        <title>Leveraging single-cell genomics to expand the fungal tree of life.</title>
        <authorList>
            <person name="Ahrendt S.R."/>
            <person name="Quandt C.A."/>
            <person name="Ciobanu D."/>
            <person name="Clum A."/>
            <person name="Salamov A."/>
            <person name="Andreopoulos B."/>
            <person name="Cheng J.F."/>
            <person name="Woyke T."/>
            <person name="Pelin A."/>
            <person name="Henrissat B."/>
            <person name="Reynolds N.K."/>
            <person name="Benny G.L."/>
            <person name="Smith M.E."/>
            <person name="James T.Y."/>
            <person name="Grigoriev I.V."/>
        </authorList>
    </citation>
    <scope>NUCLEOTIDE SEQUENCE [LARGE SCALE GENOMIC DNA]</scope>
    <source>
        <strain evidence="8">RSA 1356</strain>
    </source>
</reference>
<keyword evidence="4 6" id="KW-1133">Transmembrane helix</keyword>
<evidence type="ECO:0000256" key="6">
    <source>
        <dbReference type="SAM" id="Phobius"/>
    </source>
</evidence>
<dbReference type="GO" id="GO:0045048">
    <property type="term" value="P:protein insertion into ER membrane"/>
    <property type="evidence" value="ECO:0007669"/>
    <property type="project" value="InterPro"/>
</dbReference>
<dbReference type="STRING" id="78915.A0A4P9XPQ7"/>
<keyword evidence="8" id="KW-1185">Reference proteome</keyword>
<sequence length="106" mass="12068">MRHQFASQADPRRPEAIVKYHMPKVDPEDMDPDYYGFLGMVLGMIAAVMRHKWAAWIGLFCCILGLMNEKTSTRETALGMQAFTSLLFSLMALVLQYVPAILAWRS</sequence>
<evidence type="ECO:0000256" key="5">
    <source>
        <dbReference type="ARBA" id="ARBA00023136"/>
    </source>
</evidence>
<evidence type="ECO:0000256" key="2">
    <source>
        <dbReference type="ARBA" id="ARBA00009066"/>
    </source>
</evidence>
<dbReference type="PANTHER" id="PTHR13193:SF0">
    <property type="entry name" value="PAT COMPLEX SUBUNIT ASTERIX"/>
    <property type="match status" value="1"/>
</dbReference>
<comment type="subcellular location">
    <subcellularLocation>
        <location evidence="1">Membrane</location>
    </subcellularLocation>
</comment>
<evidence type="ECO:0000256" key="1">
    <source>
        <dbReference type="ARBA" id="ARBA00004370"/>
    </source>
</evidence>
<dbReference type="GO" id="GO:0005789">
    <property type="term" value="C:endoplasmic reticulum membrane"/>
    <property type="evidence" value="ECO:0007669"/>
    <property type="project" value="InterPro"/>
</dbReference>
<dbReference type="Proteomes" id="UP000271241">
    <property type="component" value="Unassembled WGS sequence"/>
</dbReference>
<accession>A0A4P9XPQ7</accession>
<name>A0A4P9XPQ7_9FUNG</name>
<dbReference type="PANTHER" id="PTHR13193">
    <property type="entry name" value="CGI-140"/>
    <property type="match status" value="1"/>
</dbReference>
<dbReference type="EMBL" id="KZ992650">
    <property type="protein sequence ID" value="RKP07997.1"/>
    <property type="molecule type" value="Genomic_DNA"/>
</dbReference>
<comment type="similarity">
    <text evidence="2">Belongs to the Asterix family.</text>
</comment>
<gene>
    <name evidence="7" type="ORF">THASP1DRAFT_30198</name>
</gene>
<dbReference type="Pfam" id="PF03669">
    <property type="entry name" value="ASTER"/>
    <property type="match status" value="1"/>
</dbReference>
<evidence type="ECO:0000256" key="3">
    <source>
        <dbReference type="ARBA" id="ARBA00022692"/>
    </source>
</evidence>
<evidence type="ECO:0000313" key="7">
    <source>
        <dbReference type="EMBL" id="RKP07997.1"/>
    </source>
</evidence>
<evidence type="ECO:0008006" key="9">
    <source>
        <dbReference type="Google" id="ProtNLM"/>
    </source>
</evidence>
<keyword evidence="3 6" id="KW-0812">Transmembrane</keyword>
<keyword evidence="5 6" id="KW-0472">Membrane</keyword>
<dbReference type="InterPro" id="IPR005351">
    <property type="entry name" value="ASTER"/>
</dbReference>
<proteinExistence type="inferred from homology"/>
<dbReference type="OrthoDB" id="284718at2759"/>
<feature type="transmembrane region" description="Helical" evidence="6">
    <location>
        <begin position="34"/>
        <end position="66"/>
    </location>
</feature>
<evidence type="ECO:0000256" key="4">
    <source>
        <dbReference type="ARBA" id="ARBA00022989"/>
    </source>
</evidence>